<evidence type="ECO:0000256" key="1">
    <source>
        <dbReference type="SAM" id="MobiDB-lite"/>
    </source>
</evidence>
<keyword evidence="3" id="KW-1185">Reference proteome</keyword>
<organism evidence="2 3">
    <name type="scientific">Stylonychia lemnae</name>
    <name type="common">Ciliate</name>
    <dbReference type="NCBI Taxonomy" id="5949"/>
    <lineage>
        <taxon>Eukaryota</taxon>
        <taxon>Sar</taxon>
        <taxon>Alveolata</taxon>
        <taxon>Ciliophora</taxon>
        <taxon>Intramacronucleata</taxon>
        <taxon>Spirotrichea</taxon>
        <taxon>Stichotrichia</taxon>
        <taxon>Sporadotrichida</taxon>
        <taxon>Oxytrichidae</taxon>
        <taxon>Stylonychinae</taxon>
        <taxon>Stylonychia</taxon>
    </lineage>
</organism>
<accession>A0A077ZQ71</accession>
<feature type="compositionally biased region" description="Low complexity" evidence="1">
    <location>
        <begin position="70"/>
        <end position="87"/>
    </location>
</feature>
<feature type="compositionally biased region" description="Basic and acidic residues" evidence="1">
    <location>
        <begin position="113"/>
        <end position="122"/>
    </location>
</feature>
<dbReference type="Proteomes" id="UP000039865">
    <property type="component" value="Unassembled WGS sequence"/>
</dbReference>
<protein>
    <submittedName>
        <fullName evidence="2">Uncharacterized protein</fullName>
    </submittedName>
</protein>
<dbReference type="EMBL" id="CCKQ01000963">
    <property type="protein sequence ID" value="CDW72053.1"/>
    <property type="molecule type" value="Genomic_DNA"/>
</dbReference>
<dbReference type="InParanoid" id="A0A077ZQ71"/>
<reference evidence="2 3" key="1">
    <citation type="submission" date="2014-06" db="EMBL/GenBank/DDBJ databases">
        <authorList>
            <person name="Swart Estienne"/>
        </authorList>
    </citation>
    <scope>NUCLEOTIDE SEQUENCE [LARGE SCALE GENOMIC DNA]</scope>
    <source>
        <strain evidence="2 3">130c</strain>
    </source>
</reference>
<evidence type="ECO:0000313" key="3">
    <source>
        <dbReference type="Proteomes" id="UP000039865"/>
    </source>
</evidence>
<gene>
    <name evidence="2" type="primary">Contig8620.g9200</name>
    <name evidence="2" type="ORF">STYLEM_1007</name>
</gene>
<feature type="region of interest" description="Disordered" evidence="1">
    <location>
        <begin position="55"/>
        <end position="124"/>
    </location>
</feature>
<dbReference type="AlphaFoldDB" id="A0A077ZQ71"/>
<evidence type="ECO:0000313" key="2">
    <source>
        <dbReference type="EMBL" id="CDW72053.1"/>
    </source>
</evidence>
<name>A0A077ZQ71_STYLE</name>
<proteinExistence type="predicted"/>
<sequence length="158" mass="17974">MISSKLKNKLNKVRMQRKIKLPSMAVLPSKDFKETMNLNLQKLYQDTKKIIQTLEDEEYSSQTKQTVKVGGSRSSSESSDGGSSSSQSEEESGRQPGMNEMMSQMKNMGFQGRKKEEAREAGHPSQINMEIQQKRYMTLQNLMLISQCPSLNMMLQVI</sequence>